<accession>A0ABP0JEP7</accession>
<proteinExistence type="predicted"/>
<reference evidence="1 2" key="1">
    <citation type="submission" date="2024-02" db="EMBL/GenBank/DDBJ databases">
        <authorList>
            <person name="Chen Y."/>
            <person name="Shah S."/>
            <person name="Dougan E. K."/>
            <person name="Thang M."/>
            <person name="Chan C."/>
        </authorList>
    </citation>
    <scope>NUCLEOTIDE SEQUENCE [LARGE SCALE GENOMIC DNA]</scope>
</reference>
<dbReference type="EMBL" id="CAXAMM010006969">
    <property type="protein sequence ID" value="CAK9012881.1"/>
    <property type="molecule type" value="Genomic_DNA"/>
</dbReference>
<name>A0ABP0JEP7_9DINO</name>
<organism evidence="1 2">
    <name type="scientific">Durusdinium trenchii</name>
    <dbReference type="NCBI Taxonomy" id="1381693"/>
    <lineage>
        <taxon>Eukaryota</taxon>
        <taxon>Sar</taxon>
        <taxon>Alveolata</taxon>
        <taxon>Dinophyceae</taxon>
        <taxon>Suessiales</taxon>
        <taxon>Symbiodiniaceae</taxon>
        <taxon>Durusdinium</taxon>
    </lineage>
</organism>
<dbReference type="Proteomes" id="UP001642464">
    <property type="component" value="Unassembled WGS sequence"/>
</dbReference>
<sequence length="87" mass="9943">MEFSISLLQCYQRNTFTRADQKLGDWFPAAQGGHFTQILDELRQAEGVDGVLIEGTRWDLGNMHTYIQCLQAQAQDEPAAKRRRVDS</sequence>
<gene>
    <name evidence="1" type="ORF">SCF082_LOCUS11697</name>
</gene>
<evidence type="ECO:0000313" key="1">
    <source>
        <dbReference type="EMBL" id="CAK9012881.1"/>
    </source>
</evidence>
<evidence type="ECO:0000313" key="2">
    <source>
        <dbReference type="Proteomes" id="UP001642464"/>
    </source>
</evidence>
<comment type="caution">
    <text evidence="1">The sequence shown here is derived from an EMBL/GenBank/DDBJ whole genome shotgun (WGS) entry which is preliminary data.</text>
</comment>
<keyword evidence="2" id="KW-1185">Reference proteome</keyword>
<protein>
    <submittedName>
        <fullName evidence="1">GHMP_kinases_N domain-containing protein</fullName>
    </submittedName>
</protein>